<dbReference type="InterPro" id="IPR055302">
    <property type="entry name" value="F-box_dom-containing"/>
</dbReference>
<sequence>MTAAVSAAAVRVPLRAHPLRRHHQLVQIPQTDGSVADFPRLKQLYPTGSSCRRTPFTACSLVALLRINSPTIRSIGFRVRCSHDIVENPTLLQGIVIENATSLQRLLHYDREIGLVTICVIQAPILKILGILSPNISKLVLGTTVFQGMSAISLTTSKHTVKVLVLQSLGFNLDSVVAFLKCFPCVEKLYITIMKNARSYNPLDPIACLDLHLKKGVIINYCGWWSYDVDFATFFVLNAKVLRELIFITSDNCDERDCQMLGPREKACSSPERSRGRGRRHIWPPRPHGAGCTSSRALSFTFNFKHIIMHALVYSAPEVEYAILQSVVMANGCRGLATGHRTLGTGGRTVASGRRIPATGCQRVAPATTPSSGAGFSSTATAIDQGRHPPDSGRTTDRRPQ</sequence>
<organism evidence="4 5">
    <name type="scientific">Paspalum notatum var. saurae</name>
    <dbReference type="NCBI Taxonomy" id="547442"/>
    <lineage>
        <taxon>Eukaryota</taxon>
        <taxon>Viridiplantae</taxon>
        <taxon>Streptophyta</taxon>
        <taxon>Embryophyta</taxon>
        <taxon>Tracheophyta</taxon>
        <taxon>Spermatophyta</taxon>
        <taxon>Magnoliopsida</taxon>
        <taxon>Liliopsida</taxon>
        <taxon>Poales</taxon>
        <taxon>Poaceae</taxon>
        <taxon>PACMAD clade</taxon>
        <taxon>Panicoideae</taxon>
        <taxon>Andropogonodae</taxon>
        <taxon>Paspaleae</taxon>
        <taxon>Paspalinae</taxon>
        <taxon>Paspalum</taxon>
    </lineage>
</organism>
<evidence type="ECO:0000313" key="4">
    <source>
        <dbReference type="EMBL" id="WVZ62791.1"/>
    </source>
</evidence>
<evidence type="ECO:0000313" key="5">
    <source>
        <dbReference type="Proteomes" id="UP001341281"/>
    </source>
</evidence>
<dbReference type="PANTHER" id="PTHR32141">
    <property type="match status" value="1"/>
</dbReference>
<dbReference type="EMBL" id="CP144747">
    <property type="protein sequence ID" value="WVZ62791.1"/>
    <property type="molecule type" value="Genomic_DNA"/>
</dbReference>
<feature type="region of interest" description="Disordered" evidence="1">
    <location>
        <begin position="365"/>
        <end position="401"/>
    </location>
</feature>
<feature type="domain" description="F-box/LRR-repeat protein 15/At3g58940/PEG3-like LRR" evidence="3">
    <location>
        <begin position="61"/>
        <end position="191"/>
    </location>
</feature>
<evidence type="ECO:0000256" key="1">
    <source>
        <dbReference type="SAM" id="MobiDB-lite"/>
    </source>
</evidence>
<feature type="compositionally biased region" description="Low complexity" evidence="1">
    <location>
        <begin position="367"/>
        <end position="382"/>
    </location>
</feature>
<keyword evidence="5" id="KW-1185">Reference proteome</keyword>
<evidence type="ECO:0008006" key="6">
    <source>
        <dbReference type="Google" id="ProtNLM"/>
    </source>
</evidence>
<dbReference type="InterPro" id="IPR055411">
    <property type="entry name" value="LRR_FXL15/At3g58940/PEG3-like"/>
</dbReference>
<feature type="domain" description="FBD" evidence="2">
    <location>
        <begin position="202"/>
        <end position="247"/>
    </location>
</feature>
<proteinExistence type="predicted"/>
<evidence type="ECO:0000259" key="3">
    <source>
        <dbReference type="Pfam" id="PF24758"/>
    </source>
</evidence>
<gene>
    <name evidence="4" type="ORF">U9M48_012493</name>
</gene>
<reference evidence="4 5" key="1">
    <citation type="submission" date="2024-02" db="EMBL/GenBank/DDBJ databases">
        <title>High-quality chromosome-scale genome assembly of Pensacola bahiagrass (Paspalum notatum Flugge var. saurae).</title>
        <authorList>
            <person name="Vega J.M."/>
            <person name="Podio M."/>
            <person name="Orjuela J."/>
            <person name="Siena L.A."/>
            <person name="Pessino S.C."/>
            <person name="Combes M.C."/>
            <person name="Mariac C."/>
            <person name="Albertini E."/>
            <person name="Pupilli F."/>
            <person name="Ortiz J.P.A."/>
            <person name="Leblanc O."/>
        </authorList>
    </citation>
    <scope>NUCLEOTIDE SEQUENCE [LARGE SCALE GENOMIC DNA]</scope>
    <source>
        <strain evidence="4">R1</strain>
        <tissue evidence="4">Leaf</tissue>
    </source>
</reference>
<dbReference type="PANTHER" id="PTHR32141:SF168">
    <property type="entry name" value="OS12G0595200 PROTEIN"/>
    <property type="match status" value="1"/>
</dbReference>
<name>A0AAQ3SY16_PASNO</name>
<evidence type="ECO:0000259" key="2">
    <source>
        <dbReference type="Pfam" id="PF08387"/>
    </source>
</evidence>
<accession>A0AAQ3SY16</accession>
<dbReference type="AlphaFoldDB" id="A0AAQ3SY16"/>
<feature type="region of interest" description="Disordered" evidence="1">
    <location>
        <begin position="269"/>
        <end position="288"/>
    </location>
</feature>
<dbReference type="InterPro" id="IPR006566">
    <property type="entry name" value="FBD"/>
</dbReference>
<dbReference type="Pfam" id="PF24758">
    <property type="entry name" value="LRR_At5g56370"/>
    <property type="match status" value="1"/>
</dbReference>
<dbReference type="Pfam" id="PF08387">
    <property type="entry name" value="FBD"/>
    <property type="match status" value="1"/>
</dbReference>
<dbReference type="Proteomes" id="UP001341281">
    <property type="component" value="Chromosome 03"/>
</dbReference>
<protein>
    <recommendedName>
        <fullName evidence="6">FBD domain-containing protein</fullName>
    </recommendedName>
</protein>
<feature type="compositionally biased region" description="Basic and acidic residues" evidence="1">
    <location>
        <begin position="385"/>
        <end position="401"/>
    </location>
</feature>